<organism evidence="3 4">
    <name type="scientific">Schistosoma mattheei</name>
    <dbReference type="NCBI Taxonomy" id="31246"/>
    <lineage>
        <taxon>Eukaryota</taxon>
        <taxon>Metazoa</taxon>
        <taxon>Spiralia</taxon>
        <taxon>Lophotrochozoa</taxon>
        <taxon>Platyhelminthes</taxon>
        <taxon>Trematoda</taxon>
        <taxon>Digenea</taxon>
        <taxon>Strigeidida</taxon>
        <taxon>Schistosomatoidea</taxon>
        <taxon>Schistosomatidae</taxon>
        <taxon>Schistosoma</taxon>
    </lineage>
</organism>
<dbReference type="WBParaSite" id="SMTH1_46500.1">
    <property type="protein sequence ID" value="SMTH1_46500.1"/>
    <property type="gene ID" value="SMTH1_46500"/>
</dbReference>
<evidence type="ECO:0000313" key="3">
    <source>
        <dbReference type="Proteomes" id="UP000050791"/>
    </source>
</evidence>
<sequence>MNTSNTEVEEEIRILQETLVVKQRRSNEIKKALGFTTLSTLQYDLMEGIHKLEDTEAYIKTSELLSKAKDKTVNVAQDAKEKVGSTISAIRNSEVVKSLNDKVGSAYSTVKDVIIHSTYGHPPDDGTEYVSNNNTKK</sequence>
<accession>A0AA85BCA5</accession>
<dbReference type="Pfam" id="PF04201">
    <property type="entry name" value="TPD52"/>
    <property type="match status" value="1"/>
</dbReference>
<protein>
    <recommendedName>
        <fullName evidence="5">Tumor protein D52</fullName>
    </recommendedName>
</protein>
<dbReference type="InterPro" id="IPR007327">
    <property type="entry name" value="TPD52"/>
</dbReference>
<dbReference type="GO" id="GO:0005737">
    <property type="term" value="C:cytoplasm"/>
    <property type="evidence" value="ECO:0007669"/>
    <property type="project" value="TreeGrafter"/>
</dbReference>
<keyword evidence="2" id="KW-0175">Coiled coil</keyword>
<comment type="similarity">
    <text evidence="1">Belongs to the TPD52 family.</text>
</comment>
<dbReference type="PANTHER" id="PTHR19307">
    <property type="entry name" value="TUMOR PROTEIN D52"/>
    <property type="match status" value="1"/>
</dbReference>
<dbReference type="PANTHER" id="PTHR19307:SF14">
    <property type="entry name" value="TUMOR PROTEIN D52"/>
    <property type="match status" value="1"/>
</dbReference>
<name>A0AA85BCA5_9TREM</name>
<dbReference type="AlphaFoldDB" id="A0AA85BCA5"/>
<evidence type="ECO:0000256" key="1">
    <source>
        <dbReference type="ARBA" id="ARBA00005702"/>
    </source>
</evidence>
<dbReference type="Proteomes" id="UP000050791">
    <property type="component" value="Unassembled WGS sequence"/>
</dbReference>
<evidence type="ECO:0000256" key="2">
    <source>
        <dbReference type="ARBA" id="ARBA00023054"/>
    </source>
</evidence>
<evidence type="ECO:0000313" key="4">
    <source>
        <dbReference type="WBParaSite" id="SMTH1_46500.1"/>
    </source>
</evidence>
<proteinExistence type="inferred from homology"/>
<evidence type="ECO:0008006" key="5">
    <source>
        <dbReference type="Google" id="ProtNLM"/>
    </source>
</evidence>
<reference evidence="4" key="1">
    <citation type="submission" date="2023-11" db="UniProtKB">
        <authorList>
            <consortium name="WormBaseParasite"/>
        </authorList>
    </citation>
    <scope>IDENTIFICATION</scope>
</reference>